<dbReference type="EMBL" id="BARS01057337">
    <property type="protein sequence ID" value="GAG50518.1"/>
    <property type="molecule type" value="Genomic_DNA"/>
</dbReference>
<name>X0YQ17_9ZZZZ</name>
<dbReference type="InterPro" id="IPR001203">
    <property type="entry name" value="OxRdtase_Ald_Fedxn_C"/>
</dbReference>
<dbReference type="PANTHER" id="PTHR30038">
    <property type="entry name" value="ALDEHYDE FERREDOXIN OXIDOREDUCTASE"/>
    <property type="match status" value="1"/>
</dbReference>
<comment type="caution">
    <text evidence="2">The sequence shown here is derived from an EMBL/GenBank/DDBJ whole genome shotgun (WGS) entry which is preliminary data.</text>
</comment>
<accession>X0YQ17</accession>
<feature type="non-terminal residue" evidence="2">
    <location>
        <position position="1"/>
    </location>
</feature>
<dbReference type="GO" id="GO:0051536">
    <property type="term" value="F:iron-sulfur cluster binding"/>
    <property type="evidence" value="ECO:0007669"/>
    <property type="project" value="InterPro"/>
</dbReference>
<dbReference type="Gene3D" id="1.10.599.10">
    <property type="entry name" value="Aldehyde Ferredoxin Oxidoreductase Protein, subunit A, domain 3"/>
    <property type="match status" value="1"/>
</dbReference>
<evidence type="ECO:0000259" key="1">
    <source>
        <dbReference type="Pfam" id="PF01314"/>
    </source>
</evidence>
<dbReference type="InterPro" id="IPR051919">
    <property type="entry name" value="W-dependent_AOR"/>
</dbReference>
<proteinExistence type="predicted"/>
<gene>
    <name evidence="2" type="ORF">S01H1_84102</name>
</gene>
<feature type="domain" description="Aldehyde ferredoxin oxidoreductase C-terminal" evidence="1">
    <location>
        <begin position="4"/>
        <end position="107"/>
    </location>
</feature>
<dbReference type="InterPro" id="IPR036021">
    <property type="entry name" value="Tungsten_al_ferr_oxy-like_C"/>
</dbReference>
<dbReference type="AlphaFoldDB" id="X0YQ17"/>
<dbReference type="SUPFAM" id="SSF48310">
    <property type="entry name" value="Aldehyde ferredoxin oxidoreductase, C-terminal domains"/>
    <property type="match status" value="1"/>
</dbReference>
<reference evidence="2" key="1">
    <citation type="journal article" date="2014" name="Front. Microbiol.">
        <title>High frequency of phylogenetically diverse reductive dehalogenase-homologous genes in deep subseafloor sedimentary metagenomes.</title>
        <authorList>
            <person name="Kawai M."/>
            <person name="Futagami T."/>
            <person name="Toyoda A."/>
            <person name="Takaki Y."/>
            <person name="Nishi S."/>
            <person name="Hori S."/>
            <person name="Arai W."/>
            <person name="Tsubouchi T."/>
            <person name="Morono Y."/>
            <person name="Uchiyama I."/>
            <person name="Ito T."/>
            <person name="Fujiyama A."/>
            <person name="Inagaki F."/>
            <person name="Takami H."/>
        </authorList>
    </citation>
    <scope>NUCLEOTIDE SEQUENCE</scope>
    <source>
        <strain evidence="2">Expedition CK06-06</strain>
    </source>
</reference>
<sequence>LSRNLQIATAALDATGVCLFVSFAMLDDPTALEGICEMLGGLYGREFTADDYLAIGKETLANERKFNIAAGFTAAADRLPDFFKTEKLAPHEVTFDVPDEELDQVYDFVQ</sequence>
<dbReference type="Pfam" id="PF01314">
    <property type="entry name" value="AFOR_C"/>
    <property type="match status" value="1"/>
</dbReference>
<dbReference type="GO" id="GO:0009055">
    <property type="term" value="F:electron transfer activity"/>
    <property type="evidence" value="ECO:0007669"/>
    <property type="project" value="InterPro"/>
</dbReference>
<dbReference type="GO" id="GO:0016625">
    <property type="term" value="F:oxidoreductase activity, acting on the aldehyde or oxo group of donors, iron-sulfur protein as acceptor"/>
    <property type="evidence" value="ECO:0007669"/>
    <property type="project" value="InterPro"/>
</dbReference>
<protein>
    <recommendedName>
        <fullName evidence="1">Aldehyde ferredoxin oxidoreductase C-terminal domain-containing protein</fullName>
    </recommendedName>
</protein>
<dbReference type="InterPro" id="IPR013985">
    <property type="entry name" value="Ald_Fedxn_OxRdtase_dom3"/>
</dbReference>
<dbReference type="PANTHER" id="PTHR30038:SF0">
    <property type="entry name" value="TUNGSTEN-CONTAINING ALDEHYDE FERREDOXIN OXIDOREDUCTASE"/>
    <property type="match status" value="1"/>
</dbReference>
<organism evidence="2">
    <name type="scientific">marine sediment metagenome</name>
    <dbReference type="NCBI Taxonomy" id="412755"/>
    <lineage>
        <taxon>unclassified sequences</taxon>
        <taxon>metagenomes</taxon>
        <taxon>ecological metagenomes</taxon>
    </lineage>
</organism>
<evidence type="ECO:0000313" key="2">
    <source>
        <dbReference type="EMBL" id="GAG50518.1"/>
    </source>
</evidence>